<organism evidence="2 3">
    <name type="scientific">Lentzea albida</name>
    <dbReference type="NCBI Taxonomy" id="65499"/>
    <lineage>
        <taxon>Bacteria</taxon>
        <taxon>Bacillati</taxon>
        <taxon>Actinomycetota</taxon>
        <taxon>Actinomycetes</taxon>
        <taxon>Pseudonocardiales</taxon>
        <taxon>Pseudonocardiaceae</taxon>
        <taxon>Lentzea</taxon>
    </lineage>
</organism>
<dbReference type="Proteomes" id="UP000199503">
    <property type="component" value="Unassembled WGS sequence"/>
</dbReference>
<dbReference type="InterPro" id="IPR014262">
    <property type="entry name" value="HAF_rpt"/>
</dbReference>
<keyword evidence="1" id="KW-0732">Signal</keyword>
<proteinExistence type="predicted"/>
<protein>
    <submittedName>
        <fullName evidence="2">YD repeat-containing protein/probable extracellular repeat, HAF family</fullName>
    </submittedName>
</protein>
<keyword evidence="3" id="KW-1185">Reference proteome</keyword>
<feature type="signal peptide" evidence="1">
    <location>
        <begin position="1"/>
        <end position="31"/>
    </location>
</feature>
<dbReference type="NCBIfam" id="TIGR02913">
    <property type="entry name" value="HAF_rpt"/>
    <property type="match status" value="1"/>
</dbReference>
<reference evidence="3" key="1">
    <citation type="submission" date="2016-10" db="EMBL/GenBank/DDBJ databases">
        <authorList>
            <person name="Varghese N."/>
            <person name="Submissions S."/>
        </authorList>
    </citation>
    <scope>NUCLEOTIDE SEQUENCE [LARGE SCALE GENOMIC DNA]</scope>
    <source>
        <strain evidence="3">DSM 44437</strain>
    </source>
</reference>
<dbReference type="PROSITE" id="PS51318">
    <property type="entry name" value="TAT"/>
    <property type="match status" value="1"/>
</dbReference>
<evidence type="ECO:0000313" key="3">
    <source>
        <dbReference type="Proteomes" id="UP000199503"/>
    </source>
</evidence>
<feature type="chain" id="PRO_5011525952" evidence="1">
    <location>
        <begin position="32"/>
        <end position="394"/>
    </location>
</feature>
<sequence>MNTVRTILRGSAAAVLAFGSSGGVLPTPAGAVTTTSTPVVVLESLGGSTYPNALNEHDLVAGIAYLGDGSARAVRWDRTGRITRLDRLSGETSSAAVDLNDAGTAVGTSAGENGHTRAVRWARDGTVTDLGTLPGEVDSTARVINNRGTVIGEAGNGLSPGPGVLWDATGAITEISPHATLSGLNNLDVVVGNEGAVARKWDRHGNRLPLDRLPDEAWSVARGINDRGTAFGYAGTADGRQHTVRWDSEGRVTVLRALRDSTRSTPVEIDPHDEIAGFAVVSGPEGFSHAVRWDENGRARDLGTLGGRQSMSNDINDEGTVVGRADVSPRSFESHAVRWSRTGRASDLGTLPGATSSTATQINNRGTITGWAAMADHSRAVLWPAVRPRSETTP</sequence>
<gene>
    <name evidence="2" type="ORF">SAMN04488000_111105</name>
</gene>
<name>A0A1H9RH69_9PSEU</name>
<accession>A0A1H9RH69</accession>
<dbReference type="RefSeq" id="WP_177229918.1">
    <property type="nucleotide sequence ID" value="NZ_FOFV01000011.1"/>
</dbReference>
<dbReference type="EMBL" id="FOFV01000011">
    <property type="protein sequence ID" value="SER71915.1"/>
    <property type="molecule type" value="Genomic_DNA"/>
</dbReference>
<dbReference type="InterPro" id="IPR006311">
    <property type="entry name" value="TAT_signal"/>
</dbReference>
<evidence type="ECO:0000256" key="1">
    <source>
        <dbReference type="SAM" id="SignalP"/>
    </source>
</evidence>
<dbReference type="STRING" id="65499.SAMN04488000_111105"/>
<dbReference type="AlphaFoldDB" id="A0A1H9RH69"/>
<evidence type="ECO:0000313" key="2">
    <source>
        <dbReference type="EMBL" id="SER71915.1"/>
    </source>
</evidence>